<dbReference type="InterPro" id="IPR018391">
    <property type="entry name" value="PQQ_b-propeller_rpt"/>
</dbReference>
<organism evidence="2 3">
    <name type="scientific">Halarchaeum grantii</name>
    <dbReference type="NCBI Taxonomy" id="1193105"/>
    <lineage>
        <taxon>Archaea</taxon>
        <taxon>Methanobacteriati</taxon>
        <taxon>Methanobacteriota</taxon>
        <taxon>Stenosarchaea group</taxon>
        <taxon>Halobacteria</taxon>
        <taxon>Halobacteriales</taxon>
        <taxon>Halobacteriaceae</taxon>
    </lineage>
</organism>
<dbReference type="InterPro" id="IPR002372">
    <property type="entry name" value="PQQ_rpt_dom"/>
</dbReference>
<keyword evidence="3" id="KW-1185">Reference proteome</keyword>
<dbReference type="PANTHER" id="PTHR34512">
    <property type="entry name" value="CELL SURFACE PROTEIN"/>
    <property type="match status" value="1"/>
</dbReference>
<dbReference type="InterPro" id="IPR015943">
    <property type="entry name" value="WD40/YVTN_repeat-like_dom_sf"/>
</dbReference>
<dbReference type="Pfam" id="PF13360">
    <property type="entry name" value="PQQ_2"/>
    <property type="match status" value="1"/>
</dbReference>
<dbReference type="InterPro" id="IPR011047">
    <property type="entry name" value="Quinoprotein_ADH-like_sf"/>
</dbReference>
<dbReference type="OrthoDB" id="145878at2157"/>
<dbReference type="Proteomes" id="UP000628840">
    <property type="component" value="Unassembled WGS sequence"/>
</dbReference>
<reference evidence="2 3" key="1">
    <citation type="journal article" date="2019" name="Int. J. Syst. Evol. Microbiol.">
        <title>The Global Catalogue of Microorganisms (GCM) 10K type strain sequencing project: providing services to taxonomists for standard genome sequencing and annotation.</title>
        <authorList>
            <consortium name="The Broad Institute Genomics Platform"/>
            <consortium name="The Broad Institute Genome Sequencing Center for Infectious Disease"/>
            <person name="Wu L."/>
            <person name="Ma J."/>
        </authorList>
    </citation>
    <scope>NUCLEOTIDE SEQUENCE [LARGE SCALE GENOMIC DNA]</scope>
    <source>
        <strain evidence="2 3">JCM 19585</strain>
    </source>
</reference>
<gene>
    <name evidence="2" type="ORF">GCM10009037_29650</name>
</gene>
<dbReference type="EMBL" id="BMPF01000007">
    <property type="protein sequence ID" value="GGL44309.1"/>
    <property type="molecule type" value="Genomic_DNA"/>
</dbReference>
<evidence type="ECO:0000313" key="2">
    <source>
        <dbReference type="EMBL" id="GGL44309.1"/>
    </source>
</evidence>
<evidence type="ECO:0000313" key="3">
    <source>
        <dbReference type="Proteomes" id="UP000628840"/>
    </source>
</evidence>
<protein>
    <recommendedName>
        <fullName evidence="1">Pyrrolo-quinoline quinone repeat domain-containing protein</fullName>
    </recommendedName>
</protein>
<feature type="domain" description="Pyrrolo-quinoline quinone repeat" evidence="1">
    <location>
        <begin position="230"/>
        <end position="388"/>
    </location>
</feature>
<sequence>MPSNTQTRRGVLAAVGSTGLVSLTGCIGRVVAGGERVHKRDAPVGDVRGAWPTYQHDFANTGATNESGPSDTATARGVTGGTSAIATSVALADGRGVVGYSDGDGDAGAYRGFELGESDASWTVDYPLGKSTPTLASDTMFVSTAEFLAAYDVRNGELCWRMNTGGYGAASNSPVLAANTLLDADDETVYGHDPVTGEGQWQYDTGGSAAALVARDSVAYTIVGEDHENTGVAAIDPATGEERWRRDDLPECVVPLVAGSDHLYYAAHCGDVYALSLDDGTTQWTASLPLPEDGSAYLAVADGRLHAQSPDAALAAFDTETGTNVWQRTLDIGSLGPGPRPPVIAGDTRFALCGDAVYALDSATGRTRWSLTLDIQPALMSAPSVRDNAIYYAGRGRDYAVVRVSD</sequence>
<dbReference type="PANTHER" id="PTHR34512:SF30">
    <property type="entry name" value="OUTER MEMBRANE PROTEIN ASSEMBLY FACTOR BAMB"/>
    <property type="match status" value="1"/>
</dbReference>
<proteinExistence type="predicted"/>
<accession>A0A830EYG1</accession>
<name>A0A830EYG1_9EURY</name>
<dbReference type="Gene3D" id="2.130.10.10">
    <property type="entry name" value="YVTN repeat-like/Quinoprotein amine dehydrogenase"/>
    <property type="match status" value="2"/>
</dbReference>
<dbReference type="RefSeq" id="WP_188884449.1">
    <property type="nucleotide sequence ID" value="NZ_BMPF01000007.1"/>
</dbReference>
<dbReference type="SUPFAM" id="SSF50998">
    <property type="entry name" value="Quinoprotein alcohol dehydrogenase-like"/>
    <property type="match status" value="1"/>
</dbReference>
<evidence type="ECO:0000259" key="1">
    <source>
        <dbReference type="Pfam" id="PF13360"/>
    </source>
</evidence>
<dbReference type="AlphaFoldDB" id="A0A830EYG1"/>
<dbReference type="SMART" id="SM00564">
    <property type="entry name" value="PQQ"/>
    <property type="match status" value="6"/>
</dbReference>
<comment type="caution">
    <text evidence="2">The sequence shown here is derived from an EMBL/GenBank/DDBJ whole genome shotgun (WGS) entry which is preliminary data.</text>
</comment>